<organism evidence="2 3">
    <name type="scientific">Puccinia triticina</name>
    <dbReference type="NCBI Taxonomy" id="208348"/>
    <lineage>
        <taxon>Eukaryota</taxon>
        <taxon>Fungi</taxon>
        <taxon>Dikarya</taxon>
        <taxon>Basidiomycota</taxon>
        <taxon>Pucciniomycotina</taxon>
        <taxon>Pucciniomycetes</taxon>
        <taxon>Pucciniales</taxon>
        <taxon>Pucciniaceae</taxon>
        <taxon>Puccinia</taxon>
    </lineage>
</organism>
<sequence>MSAVALSDQDGEYELDDSLDSRKDTSDPVEPMVTVDTTVATGLIEAYELGDKEPSEGPFQPTLGYKSMTELPSSCSSIDDDPSDPTYHPSKSLRRRSRMRSRRARFSGQIQAKPKPPQARLRDAKGRFVAAQSERVCKAPVEAAPSSDVSLPRPRTPCFSDHSELQRTALETATNTFLNTVLRSPNNNPPLTFEFHDPFQAHFRLASPPPPAIDPLLPDVMEQTGGF</sequence>
<protein>
    <submittedName>
        <fullName evidence="2">Uncharacterized protein</fullName>
    </submittedName>
</protein>
<evidence type="ECO:0000313" key="3">
    <source>
        <dbReference type="Proteomes" id="UP001164743"/>
    </source>
</evidence>
<keyword evidence="3" id="KW-1185">Reference proteome</keyword>
<dbReference type="EMBL" id="CP110423">
    <property type="protein sequence ID" value="WAQ82936.1"/>
    <property type="molecule type" value="Genomic_DNA"/>
</dbReference>
<dbReference type="GeneID" id="77808152"/>
<accession>A0ABY7CCI6</accession>
<dbReference type="RefSeq" id="XP_053018491.1">
    <property type="nucleotide sequence ID" value="XM_053167257.1"/>
</dbReference>
<feature type="compositionally biased region" description="Basic residues" evidence="1">
    <location>
        <begin position="91"/>
        <end position="105"/>
    </location>
</feature>
<evidence type="ECO:0000313" key="2">
    <source>
        <dbReference type="EMBL" id="WAQ82936.1"/>
    </source>
</evidence>
<feature type="region of interest" description="Disordered" evidence="1">
    <location>
        <begin position="1"/>
        <end position="33"/>
    </location>
</feature>
<reference evidence="2" key="1">
    <citation type="submission" date="2022-10" db="EMBL/GenBank/DDBJ databases">
        <title>Puccinia triticina Genome sequencing and assembly.</title>
        <authorList>
            <person name="Li C."/>
        </authorList>
    </citation>
    <scope>NUCLEOTIDE SEQUENCE</scope>
    <source>
        <strain evidence="2">Pt15</strain>
    </source>
</reference>
<gene>
    <name evidence="2" type="ORF">PtA15_3A301</name>
</gene>
<evidence type="ECO:0000256" key="1">
    <source>
        <dbReference type="SAM" id="MobiDB-lite"/>
    </source>
</evidence>
<feature type="compositionally biased region" description="Acidic residues" evidence="1">
    <location>
        <begin position="9"/>
        <end position="18"/>
    </location>
</feature>
<dbReference type="Proteomes" id="UP001164743">
    <property type="component" value="Chromosome 3A"/>
</dbReference>
<name>A0ABY7CCI6_9BASI</name>
<proteinExistence type="predicted"/>
<feature type="region of interest" description="Disordered" evidence="1">
    <location>
        <begin position="47"/>
        <end position="119"/>
    </location>
</feature>